<evidence type="ECO:0000256" key="1">
    <source>
        <dbReference type="ARBA" id="ARBA00022801"/>
    </source>
</evidence>
<name>A0A366IE78_9MICO</name>
<reference evidence="2 3" key="1">
    <citation type="submission" date="2018-06" db="EMBL/GenBank/DDBJ databases">
        <title>Freshwater and sediment microbial communities from various areas in North America, analyzing microbe dynamics in response to fracking.</title>
        <authorList>
            <person name="Lamendella R."/>
        </authorList>
    </citation>
    <scope>NUCLEOTIDE SEQUENCE [LARGE SCALE GENOMIC DNA]</scope>
    <source>
        <strain evidence="2 3">3b_TX</strain>
    </source>
</reference>
<dbReference type="InterPro" id="IPR051540">
    <property type="entry name" value="S-2-haloacid_dehalogenase"/>
</dbReference>
<dbReference type="NCBIfam" id="TIGR01493">
    <property type="entry name" value="HAD-SF-IA-v2"/>
    <property type="match status" value="1"/>
</dbReference>
<dbReference type="SFLD" id="SFLDS00003">
    <property type="entry name" value="Haloacid_Dehalogenase"/>
    <property type="match status" value="1"/>
</dbReference>
<accession>A0A366IE78</accession>
<dbReference type="EMBL" id="QNSB01000012">
    <property type="protein sequence ID" value="RBP69499.1"/>
    <property type="molecule type" value="Genomic_DNA"/>
</dbReference>
<keyword evidence="3" id="KW-1185">Reference proteome</keyword>
<dbReference type="PANTHER" id="PTHR43316">
    <property type="entry name" value="HYDROLASE, HALOACID DELAHOGENASE-RELATED"/>
    <property type="match status" value="1"/>
</dbReference>
<dbReference type="InterPro" id="IPR023214">
    <property type="entry name" value="HAD_sf"/>
</dbReference>
<dbReference type="InterPro" id="IPR006439">
    <property type="entry name" value="HAD-SF_hydro_IA"/>
</dbReference>
<dbReference type="PANTHER" id="PTHR43316:SF9">
    <property type="entry name" value="ACID DEHALOGENASE, PUTATIVE (AFU_ORTHOLOGUE AFUA_6G14460)-RELATED"/>
    <property type="match status" value="1"/>
</dbReference>
<gene>
    <name evidence="2" type="ORF">DFO65_11233</name>
</gene>
<dbReference type="Proteomes" id="UP000253509">
    <property type="component" value="Unassembled WGS sequence"/>
</dbReference>
<sequence length="224" mass="25361">MAQFQIRPEYVSFDNYGTLISWHMNDTARELTRGQLDDAQFAAFTATFRKYRYDAVLGDYLPYDDILQNSFDRACQRHGIESRTDAGAILGEAVASWGAHDGIVEPLTTMGKNYKLVILSNGDDRHLNSSVPRLGAEFHAVLTAEQAQAYKPRYQAFEYMLDTLGARPEDFLHVSSHTRYDVMPADDLGFVNKVYLDRGFDPHARAYNYLTVKSLDEVNAMLGL</sequence>
<evidence type="ECO:0000313" key="3">
    <source>
        <dbReference type="Proteomes" id="UP000253509"/>
    </source>
</evidence>
<dbReference type="PRINTS" id="PR00413">
    <property type="entry name" value="HADHALOGNASE"/>
</dbReference>
<dbReference type="InterPro" id="IPR006328">
    <property type="entry name" value="2-HAD"/>
</dbReference>
<dbReference type="Gene3D" id="1.10.150.750">
    <property type="match status" value="1"/>
</dbReference>
<dbReference type="RefSeq" id="WP_113905185.1">
    <property type="nucleotide sequence ID" value="NZ_QNSB01000012.1"/>
</dbReference>
<protein>
    <submittedName>
        <fullName evidence="2">2-haloacid dehalogenase</fullName>
    </submittedName>
</protein>
<proteinExistence type="predicted"/>
<keyword evidence="1" id="KW-0378">Hydrolase</keyword>
<dbReference type="AlphaFoldDB" id="A0A366IE78"/>
<dbReference type="GO" id="GO:0019120">
    <property type="term" value="F:hydrolase activity, acting on acid halide bonds, in C-halide compounds"/>
    <property type="evidence" value="ECO:0007669"/>
    <property type="project" value="InterPro"/>
</dbReference>
<dbReference type="InterPro" id="IPR036412">
    <property type="entry name" value="HAD-like_sf"/>
</dbReference>
<organism evidence="2 3">
    <name type="scientific">Brevibacterium celere</name>
    <dbReference type="NCBI Taxonomy" id="225845"/>
    <lineage>
        <taxon>Bacteria</taxon>
        <taxon>Bacillati</taxon>
        <taxon>Actinomycetota</taxon>
        <taxon>Actinomycetes</taxon>
        <taxon>Micrococcales</taxon>
        <taxon>Brevibacteriaceae</taxon>
        <taxon>Brevibacterium</taxon>
    </lineage>
</organism>
<dbReference type="Pfam" id="PF00702">
    <property type="entry name" value="Hydrolase"/>
    <property type="match status" value="1"/>
</dbReference>
<dbReference type="NCBIfam" id="TIGR01428">
    <property type="entry name" value="HAD_type_II"/>
    <property type="match status" value="1"/>
</dbReference>
<dbReference type="Gene3D" id="3.40.50.1000">
    <property type="entry name" value="HAD superfamily/HAD-like"/>
    <property type="match status" value="1"/>
</dbReference>
<evidence type="ECO:0000313" key="2">
    <source>
        <dbReference type="EMBL" id="RBP69499.1"/>
    </source>
</evidence>
<dbReference type="SFLD" id="SFLDG01129">
    <property type="entry name" value="C1.5:_HAD__Beta-PGM__Phosphata"/>
    <property type="match status" value="1"/>
</dbReference>
<comment type="caution">
    <text evidence="2">The sequence shown here is derived from an EMBL/GenBank/DDBJ whole genome shotgun (WGS) entry which is preliminary data.</text>
</comment>
<dbReference type="SUPFAM" id="SSF56784">
    <property type="entry name" value="HAD-like"/>
    <property type="match status" value="1"/>
</dbReference>